<feature type="region of interest" description="Disordered" evidence="1">
    <location>
        <begin position="210"/>
        <end position="255"/>
    </location>
</feature>
<dbReference type="AlphaFoldDB" id="A0A4P9XSA8"/>
<dbReference type="GO" id="GO:0008251">
    <property type="term" value="F:tRNA-specific adenosine deaminase activity"/>
    <property type="evidence" value="ECO:0007669"/>
    <property type="project" value="TreeGrafter"/>
</dbReference>
<dbReference type="GO" id="GO:0006382">
    <property type="term" value="P:adenosine to inosine editing"/>
    <property type="evidence" value="ECO:0007669"/>
    <property type="project" value="TreeGrafter"/>
</dbReference>
<organism evidence="3 4">
    <name type="scientific">Thamnocephalis sphaerospora</name>
    <dbReference type="NCBI Taxonomy" id="78915"/>
    <lineage>
        <taxon>Eukaryota</taxon>
        <taxon>Fungi</taxon>
        <taxon>Fungi incertae sedis</taxon>
        <taxon>Zoopagomycota</taxon>
        <taxon>Zoopagomycotina</taxon>
        <taxon>Zoopagomycetes</taxon>
        <taxon>Zoopagales</taxon>
        <taxon>Sigmoideomycetaceae</taxon>
        <taxon>Thamnocephalis</taxon>
    </lineage>
</organism>
<dbReference type="SMART" id="SM00552">
    <property type="entry name" value="ADEAMc"/>
    <property type="match status" value="1"/>
</dbReference>
<feature type="domain" description="A to I editase" evidence="2">
    <location>
        <begin position="103"/>
        <end position="335"/>
    </location>
</feature>
<keyword evidence="4" id="KW-1185">Reference proteome</keyword>
<dbReference type="PANTHER" id="PTHR10910">
    <property type="entry name" value="EUKARYOTE SPECIFIC DSRNA BINDING PROTEIN"/>
    <property type="match status" value="1"/>
</dbReference>
<accession>A0A4P9XSA8</accession>
<dbReference type="OrthoDB" id="10268011at2759"/>
<dbReference type="GO" id="GO:0003726">
    <property type="term" value="F:double-stranded RNA adenosine deaminase activity"/>
    <property type="evidence" value="ECO:0007669"/>
    <property type="project" value="TreeGrafter"/>
</dbReference>
<dbReference type="GO" id="GO:0005730">
    <property type="term" value="C:nucleolus"/>
    <property type="evidence" value="ECO:0007669"/>
    <property type="project" value="TreeGrafter"/>
</dbReference>
<dbReference type="InterPro" id="IPR002466">
    <property type="entry name" value="A_deamin"/>
</dbReference>
<gene>
    <name evidence="3" type="ORF">THASP1DRAFT_29215</name>
</gene>
<name>A0A4P9XSA8_9FUNG</name>
<dbReference type="PROSITE" id="PS50141">
    <property type="entry name" value="A_DEAMIN_EDITASE"/>
    <property type="match status" value="1"/>
</dbReference>
<dbReference type="Pfam" id="PF02137">
    <property type="entry name" value="A_deamin"/>
    <property type="match status" value="1"/>
</dbReference>
<dbReference type="GO" id="GO:0006396">
    <property type="term" value="P:RNA processing"/>
    <property type="evidence" value="ECO:0007669"/>
    <property type="project" value="InterPro"/>
</dbReference>
<dbReference type="Proteomes" id="UP000271241">
    <property type="component" value="Unassembled WGS sequence"/>
</dbReference>
<proteinExistence type="predicted"/>
<dbReference type="GO" id="GO:0003725">
    <property type="term" value="F:double-stranded RNA binding"/>
    <property type="evidence" value="ECO:0007669"/>
    <property type="project" value="TreeGrafter"/>
</dbReference>
<evidence type="ECO:0000313" key="4">
    <source>
        <dbReference type="Proteomes" id="UP000271241"/>
    </source>
</evidence>
<sequence>MSLPPVKRKEPSPPAVERPAVEIAIEHDNRSEITFDATNGDTDTMFADRVAQAVLSRWERLAKSGKPVVRGNKKVEWTVLAGIVLVRGYGVLDVDALDVTCVALGTGLKCLSHSQMPADGSAVIDCHAEVMARRCFQRYLYREVERAAQGQSTVLRRNKTQSGSLDTPTMVLASKDISFHLYVSQAPCGDASTEALARIQSEESRAAFQRGKRRRVGGLTEQDSQSELISGPISSSSKLGCGEEPSARRGRHDFGQVGVLRTKPGRLDSEPTICMSCSDKLARWHILGLQGSLLARFLPPIRLQTLVVGELFDAVALRRALVKRVQSIEVDDWLRDSGYNAEHAVEFLHTRESFAWSQMGVKKRHADLAPLPSGNGMDKAEVLAKGRKQGATRNSSGEFPANTRSSISKQRLYATFLAVQRAMHGTR</sequence>
<evidence type="ECO:0000313" key="3">
    <source>
        <dbReference type="EMBL" id="RKP08986.1"/>
    </source>
</evidence>
<dbReference type="EMBL" id="KZ992552">
    <property type="protein sequence ID" value="RKP08986.1"/>
    <property type="molecule type" value="Genomic_DNA"/>
</dbReference>
<evidence type="ECO:0000259" key="2">
    <source>
        <dbReference type="PROSITE" id="PS50141"/>
    </source>
</evidence>
<protein>
    <recommendedName>
        <fullName evidence="2">A to I editase domain-containing protein</fullName>
    </recommendedName>
</protein>
<dbReference type="PANTHER" id="PTHR10910:SF62">
    <property type="entry name" value="AT07585P-RELATED"/>
    <property type="match status" value="1"/>
</dbReference>
<dbReference type="GO" id="GO:0005737">
    <property type="term" value="C:cytoplasm"/>
    <property type="evidence" value="ECO:0007669"/>
    <property type="project" value="TreeGrafter"/>
</dbReference>
<dbReference type="STRING" id="78915.A0A4P9XSA8"/>
<feature type="compositionally biased region" description="Low complexity" evidence="1">
    <location>
        <begin position="225"/>
        <end position="237"/>
    </location>
</feature>
<reference evidence="4" key="1">
    <citation type="journal article" date="2018" name="Nat. Microbiol.">
        <title>Leveraging single-cell genomics to expand the fungal tree of life.</title>
        <authorList>
            <person name="Ahrendt S.R."/>
            <person name="Quandt C.A."/>
            <person name="Ciobanu D."/>
            <person name="Clum A."/>
            <person name="Salamov A."/>
            <person name="Andreopoulos B."/>
            <person name="Cheng J.F."/>
            <person name="Woyke T."/>
            <person name="Pelin A."/>
            <person name="Henrissat B."/>
            <person name="Reynolds N.K."/>
            <person name="Benny G.L."/>
            <person name="Smith M.E."/>
            <person name="James T.Y."/>
            <person name="Grigoriev I.V."/>
        </authorList>
    </citation>
    <scope>NUCLEOTIDE SEQUENCE [LARGE SCALE GENOMIC DNA]</scope>
    <source>
        <strain evidence="4">RSA 1356</strain>
    </source>
</reference>
<evidence type="ECO:0000256" key="1">
    <source>
        <dbReference type="SAM" id="MobiDB-lite"/>
    </source>
</evidence>